<dbReference type="GO" id="GO:0005524">
    <property type="term" value="F:ATP binding"/>
    <property type="evidence" value="ECO:0007669"/>
    <property type="project" value="InterPro"/>
</dbReference>
<dbReference type="SUPFAM" id="SSF52113">
    <property type="entry name" value="BRCT domain"/>
    <property type="match status" value="1"/>
</dbReference>
<organism evidence="8 9">
    <name type="scientific">Plectus sambesii</name>
    <dbReference type="NCBI Taxonomy" id="2011161"/>
    <lineage>
        <taxon>Eukaryota</taxon>
        <taxon>Metazoa</taxon>
        <taxon>Ecdysozoa</taxon>
        <taxon>Nematoda</taxon>
        <taxon>Chromadorea</taxon>
        <taxon>Plectida</taxon>
        <taxon>Plectina</taxon>
        <taxon>Plectoidea</taxon>
        <taxon>Plectidae</taxon>
        <taxon>Plectus</taxon>
    </lineage>
</organism>
<dbReference type="CDD" id="cd17722">
    <property type="entry name" value="BRCT_DNA_ligase_IV_rpt1"/>
    <property type="match status" value="1"/>
</dbReference>
<keyword evidence="1" id="KW-0436">Ligase</keyword>
<dbReference type="InterPro" id="IPR012340">
    <property type="entry name" value="NA-bd_OB-fold"/>
</dbReference>
<dbReference type="GO" id="GO:0003677">
    <property type="term" value="F:DNA binding"/>
    <property type="evidence" value="ECO:0007669"/>
    <property type="project" value="InterPro"/>
</dbReference>
<dbReference type="Gene3D" id="1.10.3260.10">
    <property type="entry name" value="DNA ligase, ATP-dependent, N-terminal domain"/>
    <property type="match status" value="1"/>
</dbReference>
<dbReference type="GO" id="GO:0005958">
    <property type="term" value="C:DNA-dependent protein kinase-DNA ligase 4 complex"/>
    <property type="evidence" value="ECO:0007669"/>
    <property type="project" value="TreeGrafter"/>
</dbReference>
<dbReference type="SUPFAM" id="SSF50249">
    <property type="entry name" value="Nucleic acid-binding proteins"/>
    <property type="match status" value="1"/>
</dbReference>
<dbReference type="GO" id="GO:0006310">
    <property type="term" value="P:DNA recombination"/>
    <property type="evidence" value="ECO:0007669"/>
    <property type="project" value="UniProtKB-KW"/>
</dbReference>
<dbReference type="InterPro" id="IPR001357">
    <property type="entry name" value="BRCT_dom"/>
</dbReference>
<dbReference type="GO" id="GO:0006303">
    <property type="term" value="P:double-strand break repair via nonhomologous end joining"/>
    <property type="evidence" value="ECO:0007669"/>
    <property type="project" value="TreeGrafter"/>
</dbReference>
<protein>
    <recommendedName>
        <fullName evidence="5">DNA ligase IV</fullName>
    </recommendedName>
    <alternativeName>
        <fullName evidence="4">Polydeoxyribonucleotide synthase [ATP] 4</fullName>
    </alternativeName>
</protein>
<evidence type="ECO:0000313" key="9">
    <source>
        <dbReference type="WBParaSite" id="PSAMB.scaffold31size108074.g828.t1"/>
    </source>
</evidence>
<dbReference type="Proteomes" id="UP000887566">
    <property type="component" value="Unplaced"/>
</dbReference>
<dbReference type="GO" id="GO:0003910">
    <property type="term" value="F:DNA ligase (ATP) activity"/>
    <property type="evidence" value="ECO:0007669"/>
    <property type="project" value="InterPro"/>
</dbReference>
<dbReference type="GO" id="GO:0006297">
    <property type="term" value="P:nucleotide-excision repair, DNA gap filling"/>
    <property type="evidence" value="ECO:0007669"/>
    <property type="project" value="TreeGrafter"/>
</dbReference>
<proteinExistence type="predicted"/>
<dbReference type="PANTHER" id="PTHR45997:SF1">
    <property type="entry name" value="DNA LIGASE 4"/>
    <property type="match status" value="1"/>
</dbReference>
<reference evidence="9" key="1">
    <citation type="submission" date="2022-11" db="UniProtKB">
        <authorList>
            <consortium name="WormBaseParasite"/>
        </authorList>
    </citation>
    <scope>IDENTIFICATION</scope>
</reference>
<dbReference type="InterPro" id="IPR029710">
    <property type="entry name" value="LIG4"/>
</dbReference>
<evidence type="ECO:0000256" key="4">
    <source>
        <dbReference type="ARBA" id="ARBA00030676"/>
    </source>
</evidence>
<name>A0A914W548_9BILA</name>
<dbReference type="InterPro" id="IPR036599">
    <property type="entry name" value="DNA_ligase_N_sf"/>
</dbReference>
<dbReference type="Pfam" id="PF11411">
    <property type="entry name" value="DNA_ligase_IV"/>
    <property type="match status" value="1"/>
</dbReference>
<accession>A0A914W548</accession>
<dbReference type="Pfam" id="PF04675">
    <property type="entry name" value="DNA_ligase_A_N"/>
    <property type="match status" value="1"/>
</dbReference>
<keyword evidence="8" id="KW-1185">Reference proteome</keyword>
<evidence type="ECO:0000256" key="3">
    <source>
        <dbReference type="ARBA" id="ARBA00023172"/>
    </source>
</evidence>
<dbReference type="InterPro" id="IPR036420">
    <property type="entry name" value="BRCT_dom_sf"/>
</dbReference>
<sequence length="484" mass="54419">MSEADVDLKPDVKFEEADDDDEELTVASKVPFRDLCLVLEKISKTRKAERRDEILLNFITKWRQAHALLHKSLKTDDSFFPAMRLILPSFDKDRGAYGLKEKKLGDLIAAALTLDKHSTDAQKLVNYKAPTSKSNEIGDFAATAASVLKYRLKREQCDIKISKVRAAEITSSVSYGVGYTLRFPRVVKIRADKGFADCMTAKEFDDLRQECDGKLAQRKRMEINDDDNDGSSPAKKRRGGRVVVKPTVEAAFLQSDLRDVKRKANAFNGREVCIMDNSANKGNLERIVAELGGTVVQNPGMNTMCVVAPTVTIRVKSVIAANSHNVVKPDWLMCCSNESRLVPFAPAFMFHTLLSTQATFRGAFDEFGDSYTEPVTVDQLKTILNKVEPAKLSSDEQAEWMEQLLDDYKYALFRRCRVYVDRYLILHDRSTSIPLCSLTLIEASLKLYGALVVDNLSEAVCSCQKKGRSARRVAMDKFEHRLDE</sequence>
<dbReference type="PROSITE" id="PS50172">
    <property type="entry name" value="BRCT"/>
    <property type="match status" value="1"/>
</dbReference>
<evidence type="ECO:0000256" key="5">
    <source>
        <dbReference type="ARBA" id="ARBA00031942"/>
    </source>
</evidence>
<evidence type="ECO:0000259" key="7">
    <source>
        <dbReference type="PROSITE" id="PS50172"/>
    </source>
</evidence>
<evidence type="ECO:0000313" key="8">
    <source>
        <dbReference type="Proteomes" id="UP000887566"/>
    </source>
</evidence>
<evidence type="ECO:0000256" key="2">
    <source>
        <dbReference type="ARBA" id="ARBA00022737"/>
    </source>
</evidence>
<dbReference type="WBParaSite" id="PSAMB.scaffold31size108074.g828.t1">
    <property type="protein sequence ID" value="PSAMB.scaffold31size108074.g828.t1"/>
    <property type="gene ID" value="PSAMB.scaffold31size108074.g828"/>
</dbReference>
<dbReference type="Gene3D" id="3.40.50.10190">
    <property type="entry name" value="BRCT domain"/>
    <property type="match status" value="1"/>
</dbReference>
<feature type="region of interest" description="Disordered" evidence="6">
    <location>
        <begin position="219"/>
        <end position="240"/>
    </location>
</feature>
<feature type="domain" description="BRCT" evidence="7">
    <location>
        <begin position="262"/>
        <end position="349"/>
    </location>
</feature>
<dbReference type="InterPro" id="IPR021536">
    <property type="entry name" value="DNA_ligase_IV_dom"/>
</dbReference>
<evidence type="ECO:0000256" key="6">
    <source>
        <dbReference type="SAM" id="MobiDB-lite"/>
    </source>
</evidence>
<dbReference type="InterPro" id="IPR012308">
    <property type="entry name" value="DNA_ligase_ATP-dep_N"/>
</dbReference>
<dbReference type="PANTHER" id="PTHR45997">
    <property type="entry name" value="DNA LIGASE 4"/>
    <property type="match status" value="1"/>
</dbReference>
<keyword evidence="2" id="KW-0677">Repeat</keyword>
<dbReference type="GO" id="GO:0032807">
    <property type="term" value="C:DNA ligase IV complex"/>
    <property type="evidence" value="ECO:0007669"/>
    <property type="project" value="TreeGrafter"/>
</dbReference>
<evidence type="ECO:0000256" key="1">
    <source>
        <dbReference type="ARBA" id="ARBA00022598"/>
    </source>
</evidence>
<dbReference type="AlphaFoldDB" id="A0A914W548"/>
<keyword evidence="3" id="KW-0233">DNA recombination</keyword>